<evidence type="ECO:0000313" key="4">
    <source>
        <dbReference type="EMBL" id="OYQ32471.1"/>
    </source>
</evidence>
<dbReference type="InterPro" id="IPR001638">
    <property type="entry name" value="Solute-binding_3/MltF_N"/>
</dbReference>
<dbReference type="PANTHER" id="PTHR35936">
    <property type="entry name" value="MEMBRANE-BOUND LYTIC MUREIN TRANSGLYCOSYLASE F"/>
    <property type="match status" value="1"/>
</dbReference>
<comment type="caution">
    <text evidence="4">The sequence shown here is derived from an EMBL/GenBank/DDBJ whole genome shotgun (WGS) entry which is preliminary data.</text>
</comment>
<keyword evidence="5" id="KW-1185">Reference proteome</keyword>
<evidence type="ECO:0000313" key="5">
    <source>
        <dbReference type="Proteomes" id="UP000216998"/>
    </source>
</evidence>
<dbReference type="SMART" id="SM00062">
    <property type="entry name" value="PBPb"/>
    <property type="match status" value="1"/>
</dbReference>
<dbReference type="OrthoDB" id="5421182at2"/>
<dbReference type="PANTHER" id="PTHR35936:SF25">
    <property type="entry name" value="ABC TRANSPORTER SUBSTRATE-BINDING PROTEIN"/>
    <property type="match status" value="1"/>
</dbReference>
<protein>
    <recommendedName>
        <fullName evidence="3">Solute-binding protein family 3/N-terminal domain-containing protein</fullName>
    </recommendedName>
</protein>
<gene>
    <name evidence="4" type="ORF">CHU95_16900</name>
</gene>
<keyword evidence="1 2" id="KW-0732">Signal</keyword>
<dbReference type="Pfam" id="PF00497">
    <property type="entry name" value="SBP_bac_3"/>
    <property type="match status" value="1"/>
</dbReference>
<dbReference type="AlphaFoldDB" id="A0A255YTG1"/>
<dbReference type="SUPFAM" id="SSF53850">
    <property type="entry name" value="Periplasmic binding protein-like II"/>
    <property type="match status" value="1"/>
</dbReference>
<name>A0A255YTG1_9PROT</name>
<evidence type="ECO:0000256" key="2">
    <source>
        <dbReference type="SAM" id="SignalP"/>
    </source>
</evidence>
<dbReference type="Proteomes" id="UP000216998">
    <property type="component" value="Unassembled WGS sequence"/>
</dbReference>
<organism evidence="4 5">
    <name type="scientific">Niveispirillum lacus</name>
    <dbReference type="NCBI Taxonomy" id="1981099"/>
    <lineage>
        <taxon>Bacteria</taxon>
        <taxon>Pseudomonadati</taxon>
        <taxon>Pseudomonadota</taxon>
        <taxon>Alphaproteobacteria</taxon>
        <taxon>Rhodospirillales</taxon>
        <taxon>Azospirillaceae</taxon>
        <taxon>Niveispirillum</taxon>
    </lineage>
</organism>
<evidence type="ECO:0000256" key="1">
    <source>
        <dbReference type="ARBA" id="ARBA00022729"/>
    </source>
</evidence>
<accession>A0A255YTG1</accession>
<feature type="chain" id="PRO_5012852622" description="Solute-binding protein family 3/N-terminal domain-containing protein" evidence="2">
    <location>
        <begin position="32"/>
        <end position="270"/>
    </location>
</feature>
<dbReference type="EMBL" id="NOXU01000031">
    <property type="protein sequence ID" value="OYQ32471.1"/>
    <property type="molecule type" value="Genomic_DNA"/>
</dbReference>
<feature type="signal peptide" evidence="2">
    <location>
        <begin position="1"/>
        <end position="31"/>
    </location>
</feature>
<proteinExistence type="predicted"/>
<sequence length="270" mass="29102">MRTNRINGATMMRACMALLIMISVLGGTAAAAEPIRLRADAWCPYNCEPVADKPGYMVEIMQEIFADESGLDYQLLPWTRAVEEARAGRIDAVAGATIADADGLVFGQESIGLTTNVMIVRRGDQWRYTDANSLEGKRLAAVLDYSYGKVLDDYIKAHAGDTSRLELAAGEDVTDQNLKKLLAGRVDVVIEDMNVAEFALVAEGIDGLVEMQAIDGGTPLYIAFAPGNNGTARAARLDTGIKSLRKSGKLSRILARYGLGDWAPVMANAR</sequence>
<feature type="domain" description="Solute-binding protein family 3/N-terminal" evidence="3">
    <location>
        <begin position="50"/>
        <end position="261"/>
    </location>
</feature>
<reference evidence="4 5" key="1">
    <citation type="submission" date="2017-07" db="EMBL/GenBank/DDBJ databases">
        <title>Niveispirillum cyanobacteriorum sp. nov., isolated from cyanobacterial aggregates in a eutrophic lake.</title>
        <authorList>
            <person name="Cai H."/>
        </authorList>
    </citation>
    <scope>NUCLEOTIDE SEQUENCE [LARGE SCALE GENOMIC DNA]</scope>
    <source>
        <strain evidence="5">TH1-14</strain>
    </source>
</reference>
<evidence type="ECO:0000259" key="3">
    <source>
        <dbReference type="SMART" id="SM00062"/>
    </source>
</evidence>
<dbReference type="Gene3D" id="3.40.190.10">
    <property type="entry name" value="Periplasmic binding protein-like II"/>
    <property type="match status" value="2"/>
</dbReference>